<feature type="signal peptide" evidence="1">
    <location>
        <begin position="1"/>
        <end position="22"/>
    </location>
</feature>
<reference evidence="2 3" key="1">
    <citation type="submission" date="2018-01" db="EMBL/GenBank/DDBJ databases">
        <authorList>
            <person name="Paulsen S."/>
            <person name="Gram L.K."/>
        </authorList>
    </citation>
    <scope>NUCLEOTIDE SEQUENCE [LARGE SCALE GENOMIC DNA]</scope>
    <source>
        <strain evidence="2 3">S3790</strain>
    </source>
</reference>
<dbReference type="RefSeq" id="WP_138590191.1">
    <property type="nucleotide sequence ID" value="NZ_PNBX01000014.1"/>
</dbReference>
<evidence type="ECO:0000256" key="1">
    <source>
        <dbReference type="SAM" id="SignalP"/>
    </source>
</evidence>
<gene>
    <name evidence="2" type="ORF">CWC19_03945</name>
</gene>
<evidence type="ECO:0000313" key="3">
    <source>
        <dbReference type="Proteomes" id="UP000307217"/>
    </source>
</evidence>
<dbReference type="Proteomes" id="UP000307217">
    <property type="component" value="Unassembled WGS sequence"/>
</dbReference>
<dbReference type="Gene3D" id="2.60.40.2390">
    <property type="match status" value="1"/>
</dbReference>
<protein>
    <submittedName>
        <fullName evidence="2">DUF3859 domain-containing protein</fullName>
    </submittedName>
</protein>
<proteinExistence type="predicted"/>
<comment type="caution">
    <text evidence="2">The sequence shown here is derived from an EMBL/GenBank/DDBJ whole genome shotgun (WGS) entry which is preliminary data.</text>
</comment>
<accession>A0A5S3VBZ7</accession>
<dbReference type="AlphaFoldDB" id="A0A5S3VBZ7"/>
<sequence length="293" mass="32267">MNRHTPLTFILILLITLLSGCATPPTISGNTQTNAEPALVPKTLAIKVATTKAKKSGLGVPQYENGQLIGYQFQRSFAISAQIGNFFGFSYATNQVLAINNTDKAATGEIVKQVPVIVTVTHPEIVTNGQASTQSTWQDTLYFGRDNFAMWNFESNNELVSGKWTIEVKHQDTVVATKNFFVQVPPPMPAKVTTVCQVESEKFPKSLQASNQKCCAENNAQACYNFAWRGLERVKDTHGAALYYAKSCELGDISGCRLAAKLASNEQIRNDFYHKGCDLKDMDSCIEVNRLPQ</sequence>
<dbReference type="EMBL" id="PNBX01000014">
    <property type="protein sequence ID" value="TMO69611.1"/>
    <property type="molecule type" value="Genomic_DNA"/>
</dbReference>
<reference evidence="3" key="2">
    <citation type="submission" date="2019-06" db="EMBL/GenBank/DDBJ databases">
        <title>Co-occurence of chitin degradation, pigmentation and bioactivity in marine Pseudoalteromonas.</title>
        <authorList>
            <person name="Sonnenschein E.C."/>
            <person name="Bech P.K."/>
        </authorList>
    </citation>
    <scope>NUCLEOTIDE SEQUENCE [LARGE SCALE GENOMIC DNA]</scope>
    <source>
        <strain evidence="3">S3790</strain>
    </source>
</reference>
<name>A0A5S3VBZ7_9GAMM</name>
<dbReference type="OrthoDB" id="6306965at2"/>
<evidence type="ECO:0000313" key="2">
    <source>
        <dbReference type="EMBL" id="TMO69611.1"/>
    </source>
</evidence>
<feature type="chain" id="PRO_5024312992" evidence="1">
    <location>
        <begin position="23"/>
        <end position="293"/>
    </location>
</feature>
<keyword evidence="1" id="KW-0732">Signal</keyword>
<dbReference type="PROSITE" id="PS51257">
    <property type="entry name" value="PROKAR_LIPOPROTEIN"/>
    <property type="match status" value="1"/>
</dbReference>
<organism evidence="2 3">
    <name type="scientific">Pseudoalteromonas aurantia</name>
    <dbReference type="NCBI Taxonomy" id="43654"/>
    <lineage>
        <taxon>Bacteria</taxon>
        <taxon>Pseudomonadati</taxon>
        <taxon>Pseudomonadota</taxon>
        <taxon>Gammaproteobacteria</taxon>
        <taxon>Alteromonadales</taxon>
        <taxon>Pseudoalteromonadaceae</taxon>
        <taxon>Pseudoalteromonas</taxon>
    </lineage>
</organism>